<name>A0ABR9C349_9PSED</name>
<gene>
    <name evidence="2" type="ORF">IFT38_17055</name>
</gene>
<dbReference type="RefSeq" id="WP_192068747.1">
    <property type="nucleotide sequence ID" value="NZ_JACYWY010000004.1"/>
</dbReference>
<feature type="transmembrane region" description="Helical" evidence="1">
    <location>
        <begin position="55"/>
        <end position="77"/>
    </location>
</feature>
<feature type="transmembrane region" description="Helical" evidence="1">
    <location>
        <begin position="150"/>
        <end position="168"/>
    </location>
</feature>
<comment type="caution">
    <text evidence="2">The sequence shown here is derived from an EMBL/GenBank/DDBJ whole genome shotgun (WGS) entry which is preliminary data.</text>
</comment>
<dbReference type="EMBL" id="JACYWZ010000007">
    <property type="protein sequence ID" value="MBD8771252.1"/>
    <property type="molecule type" value="Genomic_DNA"/>
</dbReference>
<keyword evidence="1" id="KW-1133">Transmembrane helix</keyword>
<proteinExistence type="predicted"/>
<sequence length="257" mass="26849">MTVFYLKLIITPLLMLSISIAAKRWGTHVGGLLSGLPVTSAVVMLFLSLEQGLGFVAMAVPGALAGVAAIQATYLFYLTVTRRLSAFLGCVAALAFYVVAALLMNWLGSLPASIAVTLCLIVVLIMATSTTGERPAKPVPLPSWIIPMRMLTATLLLLLITAGAQWLGPVVSGYLAPIPIIAWPLAVFAHVQGGRQELAAIVRGNAIGAVGVIGFYLSLQGMVMQLGILPAVATGVVLAVVITAVVARLANLRRKVP</sequence>
<evidence type="ECO:0000313" key="2">
    <source>
        <dbReference type="EMBL" id="MBD8771252.1"/>
    </source>
</evidence>
<feature type="transmembrane region" description="Helical" evidence="1">
    <location>
        <begin position="6"/>
        <end position="22"/>
    </location>
</feature>
<feature type="transmembrane region" description="Helical" evidence="1">
    <location>
        <begin position="174"/>
        <end position="191"/>
    </location>
</feature>
<feature type="transmembrane region" description="Helical" evidence="1">
    <location>
        <begin position="84"/>
        <end position="104"/>
    </location>
</feature>
<evidence type="ECO:0000313" key="3">
    <source>
        <dbReference type="Proteomes" id="UP000620025"/>
    </source>
</evidence>
<reference evidence="2 3" key="1">
    <citation type="journal article" date="2020" name="FEMS Microbiol. Ecol.">
        <title>Temporal dynamics of bacterial communities during seed development and maturation.</title>
        <authorList>
            <person name="Chesneau G."/>
            <person name="Torres-Cortes G."/>
            <person name="Briand M."/>
            <person name="Darrasse A."/>
            <person name="Preveaux A."/>
            <person name="Marais C."/>
            <person name="Jacques M.A."/>
            <person name="Shade A."/>
            <person name="Barret M."/>
        </authorList>
    </citation>
    <scope>NUCLEOTIDE SEQUENCE [LARGE SCALE GENOMIC DNA]</scope>
    <source>
        <strain evidence="2 3">CFBP13599</strain>
    </source>
</reference>
<evidence type="ECO:0008006" key="4">
    <source>
        <dbReference type="Google" id="ProtNLM"/>
    </source>
</evidence>
<feature type="transmembrane region" description="Helical" evidence="1">
    <location>
        <begin position="29"/>
        <end position="49"/>
    </location>
</feature>
<organism evidence="2 3">
    <name type="scientific">Pseudomonas coleopterorum</name>
    <dbReference type="NCBI Taxonomy" id="1605838"/>
    <lineage>
        <taxon>Bacteria</taxon>
        <taxon>Pseudomonadati</taxon>
        <taxon>Pseudomonadota</taxon>
        <taxon>Gammaproteobacteria</taxon>
        <taxon>Pseudomonadales</taxon>
        <taxon>Pseudomonadaceae</taxon>
        <taxon>Pseudomonas</taxon>
    </lineage>
</organism>
<feature type="transmembrane region" description="Helical" evidence="1">
    <location>
        <begin position="198"/>
        <end position="217"/>
    </location>
</feature>
<dbReference type="Proteomes" id="UP000620025">
    <property type="component" value="Unassembled WGS sequence"/>
</dbReference>
<feature type="transmembrane region" description="Helical" evidence="1">
    <location>
        <begin position="110"/>
        <end position="129"/>
    </location>
</feature>
<accession>A0ABR9C349</accession>
<evidence type="ECO:0000256" key="1">
    <source>
        <dbReference type="SAM" id="Phobius"/>
    </source>
</evidence>
<keyword evidence="1" id="KW-0812">Transmembrane</keyword>
<keyword evidence="1" id="KW-0472">Membrane</keyword>
<feature type="transmembrane region" description="Helical" evidence="1">
    <location>
        <begin position="223"/>
        <end position="247"/>
    </location>
</feature>
<protein>
    <recommendedName>
        <fullName evidence="4">EamA-like transporter family protein</fullName>
    </recommendedName>
</protein>
<keyword evidence="3" id="KW-1185">Reference proteome</keyword>